<keyword evidence="2" id="KW-1185">Reference proteome</keyword>
<dbReference type="STRING" id="717231.Flexsi_0297"/>
<protein>
    <submittedName>
        <fullName evidence="1">Uncharacterized protein</fullName>
    </submittedName>
</protein>
<proteinExistence type="predicted"/>
<evidence type="ECO:0000313" key="1">
    <source>
        <dbReference type="EMBL" id="AEI13987.1"/>
    </source>
</evidence>
<dbReference type="AlphaFoldDB" id="F8E863"/>
<evidence type="ECO:0000313" key="2">
    <source>
        <dbReference type="Proteomes" id="UP000006621"/>
    </source>
</evidence>
<dbReference type="eggNOG" id="ENOG5033JMA">
    <property type="taxonomic scope" value="Bacteria"/>
</dbReference>
<gene>
    <name evidence="1" type="ordered locus">Flexsi_0297</name>
</gene>
<dbReference type="KEGG" id="fsi:Flexsi_0297"/>
<reference evidence="2" key="2">
    <citation type="submission" date="2011-06" db="EMBL/GenBank/DDBJ databases">
        <title>The complete genome of Flexistipes sinusarabici DSM 4947.</title>
        <authorList>
            <person name="Lucas S."/>
            <person name="Han J."/>
            <person name="Lapidus A."/>
            <person name="Bruce D."/>
            <person name="Goodwin L."/>
            <person name="Pitluck S."/>
            <person name="Peters L."/>
            <person name="Kyrpides N."/>
            <person name="Mavromatis K."/>
            <person name="Ivanova N."/>
            <person name="Mikhailova N."/>
            <person name="Chertkov O."/>
            <person name="Detter J.C."/>
            <person name="Tapia R."/>
            <person name="Han C."/>
            <person name="Land M."/>
            <person name="Hauser L."/>
            <person name="Markowitz V."/>
            <person name="Cheng J.-F."/>
            <person name="Hugenholtz P."/>
            <person name="Woyke T."/>
            <person name="Wu D."/>
            <person name="Spring S."/>
            <person name="Schroeder M."/>
            <person name="Brambilla E."/>
            <person name="Klenk H.-P."/>
            <person name="Eisen J.A."/>
        </authorList>
    </citation>
    <scope>NUCLEOTIDE SEQUENCE [LARGE SCALE GENOMIC DNA]</scope>
    <source>
        <strain evidence="2">DSM 4947 / MAS 10</strain>
    </source>
</reference>
<dbReference type="EMBL" id="CP002858">
    <property type="protein sequence ID" value="AEI13987.1"/>
    <property type="molecule type" value="Genomic_DNA"/>
</dbReference>
<dbReference type="HOGENOM" id="CLU_208388_0_0_0"/>
<name>F8E863_FLESM</name>
<dbReference type="Proteomes" id="UP000006621">
    <property type="component" value="Chromosome"/>
</dbReference>
<reference evidence="1 2" key="1">
    <citation type="journal article" date="2011" name="Stand. Genomic Sci.">
        <title>Genome sequence of the moderately thermophilic halophile Flexistipes sinusarabici strain (MAS10).</title>
        <authorList>
            <person name="Lapidus A."/>
            <person name="Chertkov O."/>
            <person name="Nolan M."/>
            <person name="Lucas S."/>
            <person name="Hammon N."/>
            <person name="Deshpande S."/>
            <person name="Cheng J.F."/>
            <person name="Tapia R."/>
            <person name="Han C."/>
            <person name="Goodwin L."/>
            <person name="Pitluck S."/>
            <person name="Liolios K."/>
            <person name="Pagani I."/>
            <person name="Ivanova N."/>
            <person name="Huntemann M."/>
            <person name="Mavromatis K."/>
            <person name="Mikhailova N."/>
            <person name="Pati A."/>
            <person name="Chen A."/>
            <person name="Palaniappan K."/>
            <person name="Land M."/>
            <person name="Hauser L."/>
            <person name="Brambilla E.M."/>
            <person name="Rohde M."/>
            <person name="Abt B."/>
            <person name="Spring S."/>
            <person name="Goker M."/>
            <person name="Bristow J."/>
            <person name="Eisen J.A."/>
            <person name="Markowitz V."/>
            <person name="Hugenholtz P."/>
            <person name="Kyrpides N.C."/>
            <person name="Klenk H.P."/>
            <person name="Woyke T."/>
        </authorList>
    </citation>
    <scope>NUCLEOTIDE SEQUENCE [LARGE SCALE GENOMIC DNA]</scope>
    <source>
        <strain evidence="2">DSM 4947 / MAS 10</strain>
    </source>
</reference>
<organism evidence="1 2">
    <name type="scientific">Flexistipes sinusarabici (strain ATCC 49648 / DSM 4947 / MAS 10)</name>
    <dbReference type="NCBI Taxonomy" id="717231"/>
    <lineage>
        <taxon>Bacteria</taxon>
        <taxon>Pseudomonadati</taxon>
        <taxon>Deferribacterota</taxon>
        <taxon>Deferribacteres</taxon>
        <taxon>Deferribacterales</taxon>
        <taxon>Flexistipitaceae</taxon>
        <taxon>Flexistipes</taxon>
    </lineage>
</organism>
<sequence length="53" mass="6141">MKNKKDKVEAVEVKCVKCGRTQIIYIPREDIPKCPECKVNMIINELLDEGKSY</sequence>
<accession>F8E863</accession>